<comment type="caution">
    <text evidence="2">The sequence shown here is derived from an EMBL/GenBank/DDBJ whole genome shotgun (WGS) entry which is preliminary data.</text>
</comment>
<accession>A0ABQ5DXE6</accession>
<feature type="region of interest" description="Disordered" evidence="1">
    <location>
        <begin position="21"/>
        <end position="64"/>
    </location>
</feature>
<dbReference type="Proteomes" id="UP001151760">
    <property type="component" value="Unassembled WGS sequence"/>
</dbReference>
<keyword evidence="3" id="KW-1185">Reference proteome</keyword>
<name>A0ABQ5DXE6_9ASTR</name>
<reference evidence="2" key="2">
    <citation type="submission" date="2022-01" db="EMBL/GenBank/DDBJ databases">
        <authorList>
            <person name="Yamashiro T."/>
            <person name="Shiraishi A."/>
            <person name="Satake H."/>
            <person name="Nakayama K."/>
        </authorList>
    </citation>
    <scope>NUCLEOTIDE SEQUENCE</scope>
</reference>
<organism evidence="2 3">
    <name type="scientific">Tanacetum coccineum</name>
    <dbReference type="NCBI Taxonomy" id="301880"/>
    <lineage>
        <taxon>Eukaryota</taxon>
        <taxon>Viridiplantae</taxon>
        <taxon>Streptophyta</taxon>
        <taxon>Embryophyta</taxon>
        <taxon>Tracheophyta</taxon>
        <taxon>Spermatophyta</taxon>
        <taxon>Magnoliopsida</taxon>
        <taxon>eudicotyledons</taxon>
        <taxon>Gunneridae</taxon>
        <taxon>Pentapetalae</taxon>
        <taxon>asterids</taxon>
        <taxon>campanulids</taxon>
        <taxon>Asterales</taxon>
        <taxon>Asteraceae</taxon>
        <taxon>Asteroideae</taxon>
        <taxon>Anthemideae</taxon>
        <taxon>Anthemidinae</taxon>
        <taxon>Tanacetum</taxon>
    </lineage>
</organism>
<sequence>MFKKTFEQRSSSLVLHQMMSDHNSSDLAPQRQEMSVENVSSGLVPQGQKASDYDNSDPVPPRQNVVPTAQKTILTTSNRRTFKEANGCIRHGFEAMQDELHRRSVDFEDSFARSCSLEAVRFTCSAEGFIIRSSRKKSTSKKALYGLKQASKSLTLSNRMQLILAKAPSGGYIPVDKDY</sequence>
<evidence type="ECO:0000313" key="2">
    <source>
        <dbReference type="EMBL" id="GJT42886.1"/>
    </source>
</evidence>
<feature type="compositionally biased region" description="Polar residues" evidence="1">
    <location>
        <begin position="21"/>
        <end position="43"/>
    </location>
</feature>
<evidence type="ECO:0000256" key="1">
    <source>
        <dbReference type="SAM" id="MobiDB-lite"/>
    </source>
</evidence>
<reference evidence="2" key="1">
    <citation type="journal article" date="2022" name="Int. J. Mol. Sci.">
        <title>Draft Genome of Tanacetum Coccineum: Genomic Comparison of Closely Related Tanacetum-Family Plants.</title>
        <authorList>
            <person name="Yamashiro T."/>
            <person name="Shiraishi A."/>
            <person name="Nakayama K."/>
            <person name="Satake H."/>
        </authorList>
    </citation>
    <scope>NUCLEOTIDE SEQUENCE</scope>
</reference>
<gene>
    <name evidence="2" type="ORF">Tco_0951601</name>
</gene>
<proteinExistence type="predicted"/>
<dbReference type="EMBL" id="BQNB010015683">
    <property type="protein sequence ID" value="GJT42886.1"/>
    <property type="molecule type" value="Genomic_DNA"/>
</dbReference>
<evidence type="ECO:0000313" key="3">
    <source>
        <dbReference type="Proteomes" id="UP001151760"/>
    </source>
</evidence>
<protein>
    <submittedName>
        <fullName evidence="2">Uncharacterized protein</fullName>
    </submittedName>
</protein>